<dbReference type="EMBL" id="GGEC01056224">
    <property type="protein sequence ID" value="MBX36708.1"/>
    <property type="molecule type" value="Transcribed_RNA"/>
</dbReference>
<organism evidence="1">
    <name type="scientific">Rhizophora mucronata</name>
    <name type="common">Asiatic mangrove</name>
    <dbReference type="NCBI Taxonomy" id="61149"/>
    <lineage>
        <taxon>Eukaryota</taxon>
        <taxon>Viridiplantae</taxon>
        <taxon>Streptophyta</taxon>
        <taxon>Embryophyta</taxon>
        <taxon>Tracheophyta</taxon>
        <taxon>Spermatophyta</taxon>
        <taxon>Magnoliopsida</taxon>
        <taxon>eudicotyledons</taxon>
        <taxon>Gunneridae</taxon>
        <taxon>Pentapetalae</taxon>
        <taxon>rosids</taxon>
        <taxon>fabids</taxon>
        <taxon>Malpighiales</taxon>
        <taxon>Rhizophoraceae</taxon>
        <taxon>Rhizophora</taxon>
    </lineage>
</organism>
<proteinExistence type="predicted"/>
<accession>A0A2P2N2L5</accession>
<reference evidence="1" key="1">
    <citation type="submission" date="2018-02" db="EMBL/GenBank/DDBJ databases">
        <title>Rhizophora mucronata_Transcriptome.</title>
        <authorList>
            <person name="Meera S.P."/>
            <person name="Sreeshan A."/>
            <person name="Augustine A."/>
        </authorList>
    </citation>
    <scope>NUCLEOTIDE SEQUENCE</scope>
    <source>
        <tissue evidence="1">Leaf</tissue>
    </source>
</reference>
<evidence type="ECO:0000313" key="1">
    <source>
        <dbReference type="EMBL" id="MBX36708.1"/>
    </source>
</evidence>
<sequence length="31" mass="3419">MSFVNLGLVVFLVNYGNAILDRGFSVFLLSL</sequence>
<name>A0A2P2N2L5_RHIMU</name>
<dbReference type="AlphaFoldDB" id="A0A2P2N2L5"/>
<protein>
    <submittedName>
        <fullName evidence="1">Uncharacterized protein</fullName>
    </submittedName>
</protein>